<dbReference type="PANTHER" id="PTHR30386">
    <property type="entry name" value="MEMBRANE FUSION SUBUNIT OF EMRAB-TOLC MULTIDRUG EFFLUX PUMP"/>
    <property type="match status" value="1"/>
</dbReference>
<organism evidence="4 5">
    <name type="scientific">Swingsia samuiensis</name>
    <dbReference type="NCBI Taxonomy" id="1293412"/>
    <lineage>
        <taxon>Bacteria</taxon>
        <taxon>Pseudomonadati</taxon>
        <taxon>Pseudomonadota</taxon>
        <taxon>Alphaproteobacteria</taxon>
        <taxon>Acetobacterales</taxon>
        <taxon>Acetobacteraceae</taxon>
        <taxon>Swingsia</taxon>
    </lineage>
</organism>
<gene>
    <name evidence="4" type="ORF">E3D00_03430</name>
</gene>
<keyword evidence="2" id="KW-1133">Transmembrane helix</keyword>
<evidence type="ECO:0000313" key="5">
    <source>
        <dbReference type="Proteomes" id="UP000316313"/>
    </source>
</evidence>
<evidence type="ECO:0000256" key="1">
    <source>
        <dbReference type="SAM" id="Coils"/>
    </source>
</evidence>
<reference evidence="4 5" key="1">
    <citation type="submission" date="2019-03" db="EMBL/GenBank/DDBJ databases">
        <title>The complete genome sequence of Swingsia samuiensis NBRC107927(T).</title>
        <authorList>
            <person name="Chua K.-O."/>
            <person name="Chan K.-G."/>
            <person name="See-Too W.-S."/>
        </authorList>
    </citation>
    <scope>NUCLEOTIDE SEQUENCE [LARGE SCALE GENOMIC DNA]</scope>
    <source>
        <strain evidence="4 5">AH83</strain>
    </source>
</reference>
<dbReference type="Gene3D" id="2.40.50.100">
    <property type="match status" value="1"/>
</dbReference>
<dbReference type="InterPro" id="IPR058982">
    <property type="entry name" value="Beta-barrel_AprE"/>
</dbReference>
<keyword evidence="2" id="KW-0472">Membrane</keyword>
<protein>
    <submittedName>
        <fullName evidence="4">HlyD family efflux transporter periplasmic adaptor subunit</fullName>
    </submittedName>
</protein>
<evidence type="ECO:0000313" key="4">
    <source>
        <dbReference type="EMBL" id="QDH16724.1"/>
    </source>
</evidence>
<keyword evidence="2" id="KW-0812">Transmembrane</keyword>
<dbReference type="Proteomes" id="UP000316313">
    <property type="component" value="Chromosome"/>
</dbReference>
<feature type="coiled-coil region" evidence="1">
    <location>
        <begin position="115"/>
        <end position="160"/>
    </location>
</feature>
<feature type="coiled-coil region" evidence="1">
    <location>
        <begin position="231"/>
        <end position="258"/>
    </location>
</feature>
<dbReference type="EMBL" id="CP038141">
    <property type="protein sequence ID" value="QDH16724.1"/>
    <property type="molecule type" value="Genomic_DNA"/>
</dbReference>
<dbReference type="PRINTS" id="PR01490">
    <property type="entry name" value="RTXTOXIND"/>
</dbReference>
<dbReference type="KEGG" id="ssam:E3D00_03430"/>
<dbReference type="RefSeq" id="WP_141459956.1">
    <property type="nucleotide sequence ID" value="NZ_CP038141.1"/>
</dbReference>
<dbReference type="InterPro" id="IPR050739">
    <property type="entry name" value="MFP"/>
</dbReference>
<feature type="domain" description="AprE-like beta-barrel" evidence="3">
    <location>
        <begin position="299"/>
        <end position="406"/>
    </location>
</feature>
<accession>A0A4Y6UI50</accession>
<dbReference type="PANTHER" id="PTHR30386:SF28">
    <property type="entry name" value="EXPORTED PROTEIN"/>
    <property type="match status" value="1"/>
</dbReference>
<dbReference type="OrthoDB" id="9810980at2"/>
<dbReference type="Gene3D" id="2.40.30.170">
    <property type="match status" value="1"/>
</dbReference>
<feature type="transmembrane region" description="Helical" evidence="2">
    <location>
        <begin position="31"/>
        <end position="53"/>
    </location>
</feature>
<proteinExistence type="predicted"/>
<evidence type="ECO:0000256" key="2">
    <source>
        <dbReference type="SAM" id="Phobius"/>
    </source>
</evidence>
<dbReference type="Pfam" id="PF26002">
    <property type="entry name" value="Beta-barrel_AprE"/>
    <property type="match status" value="1"/>
</dbReference>
<keyword evidence="1" id="KW-0175">Coiled coil</keyword>
<evidence type="ECO:0000259" key="3">
    <source>
        <dbReference type="Pfam" id="PF26002"/>
    </source>
</evidence>
<keyword evidence="5" id="KW-1185">Reference proteome</keyword>
<dbReference type="AlphaFoldDB" id="A0A4Y6UI50"/>
<name>A0A4Y6UI50_9PROT</name>
<sequence length="433" mass="48118">MSSLFRREALEARQISWLGNVQISQPLPVRIVSGFCIVLVIASALLVIFCNYTRRVHATGQVMPESGLLTISATQPGTITAIKAKEGQHVHRGDILFIEDLDIISSNGSTQKQVLNDLLRQKELLQNQRELREKSAPLEKQALLNQVQFLNQQHTEINAQIISDNKVLPLVEQALNKMYMAQSSHLITEEQFQSQLSTYAQLLSTHSQTLQSQTTTEGKLSDIVSKITRFNSDLTHDLNDLDKQIASVDQQIAENEGRQSNIILAPEDGTLTSLRGYLGQQVSANTPLITLLPNNDKLQVELYVNSSSIGFLKVNQPVLLRYDAFPYQKFGLQHGHIIEITHAPVTSDTVANRAAASAPQGKQGIPSTSGQDIYRIRVLPDRSYIQTYSEKHPLEAGMTVSADIATDRRPLWQWILDPVISIKNTISTTTIGP</sequence>